<dbReference type="InterPro" id="IPR052990">
    <property type="entry name" value="Sulfoquinovosidase_GH31"/>
</dbReference>
<dbReference type="InterPro" id="IPR011013">
    <property type="entry name" value="Gal_mutarotase_sf_dom"/>
</dbReference>
<reference evidence="2" key="4">
    <citation type="submission" date="2019-03" db="UniProtKB">
        <authorList>
            <consortium name="EnsemblPlants"/>
        </authorList>
    </citation>
    <scope>IDENTIFICATION</scope>
</reference>
<protein>
    <submittedName>
        <fullName evidence="2">Uncharacterized protein</fullName>
    </submittedName>
</protein>
<accession>A0A453EQ10</accession>
<dbReference type="EnsemblPlants" id="AET3Gv20418500.1">
    <property type="protein sequence ID" value="AET3Gv20418500.1"/>
    <property type="gene ID" value="AET3Gv20418500"/>
</dbReference>
<proteinExistence type="predicted"/>
<dbReference type="PANTHER" id="PTHR46959">
    <property type="entry name" value="SULFOQUINOVOSIDASE"/>
    <property type="match status" value="1"/>
</dbReference>
<evidence type="ECO:0000313" key="2">
    <source>
        <dbReference type="EnsemblPlants" id="AET3Gv20418500.1"/>
    </source>
</evidence>
<dbReference type="AlphaFoldDB" id="A0A453EQ10"/>
<dbReference type="CDD" id="cd14752">
    <property type="entry name" value="GH31_N"/>
    <property type="match status" value="1"/>
</dbReference>
<feature type="region of interest" description="Disordered" evidence="1">
    <location>
        <begin position="1"/>
        <end position="22"/>
    </location>
</feature>
<keyword evidence="3" id="KW-1185">Reference proteome</keyword>
<dbReference type="Gramene" id="AET3Gv20418500.1">
    <property type="protein sequence ID" value="AET3Gv20418500.1"/>
    <property type="gene ID" value="AET3Gv20418500"/>
</dbReference>
<dbReference type="Gene3D" id="2.60.40.1760">
    <property type="entry name" value="glycosyl hydrolase (family 31)"/>
    <property type="match status" value="1"/>
</dbReference>
<reference evidence="3" key="2">
    <citation type="journal article" date="2017" name="Nat. Plants">
        <title>The Aegilops tauschii genome reveals multiple impacts of transposons.</title>
        <authorList>
            <person name="Zhao G."/>
            <person name="Zou C."/>
            <person name="Li K."/>
            <person name="Wang K."/>
            <person name="Li T."/>
            <person name="Gao L."/>
            <person name="Zhang X."/>
            <person name="Wang H."/>
            <person name="Yang Z."/>
            <person name="Liu X."/>
            <person name="Jiang W."/>
            <person name="Mao L."/>
            <person name="Kong X."/>
            <person name="Jiao Y."/>
            <person name="Jia J."/>
        </authorList>
    </citation>
    <scope>NUCLEOTIDE SEQUENCE [LARGE SCALE GENOMIC DNA]</scope>
    <source>
        <strain evidence="3">cv. AL8/78</strain>
    </source>
</reference>
<reference evidence="2" key="5">
    <citation type="journal article" date="2021" name="G3 (Bethesda)">
        <title>Aegilops tauschii genome assembly Aet v5.0 features greater sequence contiguity and improved annotation.</title>
        <authorList>
            <person name="Wang L."/>
            <person name="Zhu T."/>
            <person name="Rodriguez J.C."/>
            <person name="Deal K.R."/>
            <person name="Dubcovsky J."/>
            <person name="McGuire P.E."/>
            <person name="Lux T."/>
            <person name="Spannagl M."/>
            <person name="Mayer K.F.X."/>
            <person name="Baldrich P."/>
            <person name="Meyers B.C."/>
            <person name="Huo N."/>
            <person name="Gu Y.Q."/>
            <person name="Zhou H."/>
            <person name="Devos K.M."/>
            <person name="Bennetzen J.L."/>
            <person name="Unver T."/>
            <person name="Budak H."/>
            <person name="Gulick P.J."/>
            <person name="Galiba G."/>
            <person name="Kalapos B."/>
            <person name="Nelson D.R."/>
            <person name="Li P."/>
            <person name="You F.M."/>
            <person name="Luo M.C."/>
            <person name="Dvorak J."/>
        </authorList>
    </citation>
    <scope>NUCLEOTIDE SEQUENCE [LARGE SCALE GENOMIC DNA]</scope>
    <source>
        <strain evidence="2">cv. AL8/78</strain>
    </source>
</reference>
<evidence type="ECO:0000313" key="3">
    <source>
        <dbReference type="Proteomes" id="UP000015105"/>
    </source>
</evidence>
<dbReference type="GO" id="GO:0003824">
    <property type="term" value="F:catalytic activity"/>
    <property type="evidence" value="ECO:0007669"/>
    <property type="project" value="InterPro"/>
</dbReference>
<dbReference type="GO" id="GO:0030246">
    <property type="term" value="F:carbohydrate binding"/>
    <property type="evidence" value="ECO:0007669"/>
    <property type="project" value="InterPro"/>
</dbReference>
<dbReference type="Gene3D" id="3.20.20.80">
    <property type="entry name" value="Glycosidases"/>
    <property type="match status" value="1"/>
</dbReference>
<dbReference type="GO" id="GO:0005975">
    <property type="term" value="P:carbohydrate metabolic process"/>
    <property type="evidence" value="ECO:0007669"/>
    <property type="project" value="InterPro"/>
</dbReference>
<dbReference type="Proteomes" id="UP000015105">
    <property type="component" value="Chromosome 3D"/>
</dbReference>
<dbReference type="SUPFAM" id="SSF74650">
    <property type="entry name" value="Galactose mutarotase-like"/>
    <property type="match status" value="1"/>
</dbReference>
<dbReference type="PANTHER" id="PTHR46959:SF2">
    <property type="entry name" value="SULFOQUINOVOSIDASE"/>
    <property type="match status" value="1"/>
</dbReference>
<reference evidence="2" key="3">
    <citation type="journal article" date="2017" name="Nature">
        <title>Genome sequence of the progenitor of the wheat D genome Aegilops tauschii.</title>
        <authorList>
            <person name="Luo M.C."/>
            <person name="Gu Y.Q."/>
            <person name="Puiu D."/>
            <person name="Wang H."/>
            <person name="Twardziok S.O."/>
            <person name="Deal K.R."/>
            <person name="Huo N."/>
            <person name="Zhu T."/>
            <person name="Wang L."/>
            <person name="Wang Y."/>
            <person name="McGuire P.E."/>
            <person name="Liu S."/>
            <person name="Long H."/>
            <person name="Ramasamy R.K."/>
            <person name="Rodriguez J.C."/>
            <person name="Van S.L."/>
            <person name="Yuan L."/>
            <person name="Wang Z."/>
            <person name="Xia Z."/>
            <person name="Xiao L."/>
            <person name="Anderson O.D."/>
            <person name="Ouyang S."/>
            <person name="Liang Y."/>
            <person name="Zimin A.V."/>
            <person name="Pertea G."/>
            <person name="Qi P."/>
            <person name="Bennetzen J.L."/>
            <person name="Dai X."/>
            <person name="Dawson M.W."/>
            <person name="Muller H.G."/>
            <person name="Kugler K."/>
            <person name="Rivarola-Duarte L."/>
            <person name="Spannagl M."/>
            <person name="Mayer K.F.X."/>
            <person name="Lu F.H."/>
            <person name="Bevan M.W."/>
            <person name="Leroy P."/>
            <person name="Li P."/>
            <person name="You F.M."/>
            <person name="Sun Q."/>
            <person name="Liu Z."/>
            <person name="Lyons E."/>
            <person name="Wicker T."/>
            <person name="Salzberg S.L."/>
            <person name="Devos K.M."/>
            <person name="Dvorak J."/>
        </authorList>
    </citation>
    <scope>NUCLEOTIDE SEQUENCE [LARGE SCALE GENOMIC DNA]</scope>
    <source>
        <strain evidence="2">cv. AL8/78</strain>
    </source>
</reference>
<organism evidence="2 3">
    <name type="scientific">Aegilops tauschii subsp. strangulata</name>
    <name type="common">Goatgrass</name>
    <dbReference type="NCBI Taxonomy" id="200361"/>
    <lineage>
        <taxon>Eukaryota</taxon>
        <taxon>Viridiplantae</taxon>
        <taxon>Streptophyta</taxon>
        <taxon>Embryophyta</taxon>
        <taxon>Tracheophyta</taxon>
        <taxon>Spermatophyta</taxon>
        <taxon>Magnoliopsida</taxon>
        <taxon>Liliopsida</taxon>
        <taxon>Poales</taxon>
        <taxon>Poaceae</taxon>
        <taxon>BOP clade</taxon>
        <taxon>Pooideae</taxon>
        <taxon>Triticodae</taxon>
        <taxon>Triticeae</taxon>
        <taxon>Triticinae</taxon>
        <taxon>Aegilops</taxon>
    </lineage>
</organism>
<reference evidence="3" key="1">
    <citation type="journal article" date="2014" name="Science">
        <title>Ancient hybridizations among the ancestral genomes of bread wheat.</title>
        <authorList>
            <consortium name="International Wheat Genome Sequencing Consortium,"/>
            <person name="Marcussen T."/>
            <person name="Sandve S.R."/>
            <person name="Heier L."/>
            <person name="Spannagl M."/>
            <person name="Pfeifer M."/>
            <person name="Jakobsen K.S."/>
            <person name="Wulff B.B."/>
            <person name="Steuernagel B."/>
            <person name="Mayer K.F."/>
            <person name="Olsen O.A."/>
        </authorList>
    </citation>
    <scope>NUCLEOTIDE SEQUENCE [LARGE SCALE GENOMIC DNA]</scope>
    <source>
        <strain evidence="3">cv. AL8/78</strain>
    </source>
</reference>
<evidence type="ECO:0000256" key="1">
    <source>
        <dbReference type="SAM" id="MobiDB-lite"/>
    </source>
</evidence>
<name>A0A453EQ10_AEGTS</name>
<sequence length="507" mass="55950">MPSPATAKPKTTKKHNARLNNPFPRAVPAAAFRNGDAAPPLSFGPFSKLAHAHDYPVGSRFRLSWNPSLGGAVSLAGVPSSSGGGDPRSRVMWETIPGVAFVSAASTTTEADECRGSFALRDGRARLVPGRQSVDRIRSLYRCDVEAGAAFEASDQTRFPVLLITGVVSAKKADPASSCCCGLRAGRRAKARAGKPILSARYWVFLEEKSDTQVSFSVKIADYQWSCGHADPSSPPPAATTAPRPHRINILSLRLRLAGRLHRSMSKKKKLSAGFPAQEEVSALLPPPERASADEEARPEEFNRVFLTYASERDERFYGFGEQFSCMEFKGRRVPVLVQEQGIGRGDQPITFAANLLSYRSGGNWSTTYAPSPFYLTSKMRSLYLEGYDYSIFDLTKPDRVQIQVYGNSVQGRILQGESPTELITSYTGSTGRPPVLPRWITSGAVVGMQGGTEAVRRVWRQLQDHDVPVSAFWLQVRSEEINKRLRNTQLFFLFFLKQRQKTCLIH</sequence>